<sequence>MNMDQIIATDPIRLLSILCGLMFIPHSVAKFTARQAVNKVFESAGLRPVAFFVILSLIIELIAAIGLVFNVLQPYASWLGAMFMLAAGAASYKISGGKWNWSLGGCELHVFWALCMMIVAVHS</sequence>
<evidence type="ECO:0000256" key="2">
    <source>
        <dbReference type="ARBA" id="ARBA00022692"/>
    </source>
</evidence>
<accession>A0ABX9ZXF6</accession>
<evidence type="ECO:0000313" key="7">
    <source>
        <dbReference type="Proteomes" id="UP000271137"/>
    </source>
</evidence>
<evidence type="ECO:0000313" key="6">
    <source>
        <dbReference type="EMBL" id="RSZ29225.1"/>
    </source>
</evidence>
<dbReference type="InterPro" id="IPR032808">
    <property type="entry name" value="DoxX"/>
</dbReference>
<keyword evidence="2 5" id="KW-0812">Transmembrane</keyword>
<gene>
    <name evidence="6" type="ORF">EJO66_30275</name>
</gene>
<reference evidence="6 7" key="1">
    <citation type="submission" date="2018-12" db="EMBL/GenBank/DDBJ databases">
        <title>The genome sequences of strain 502.</title>
        <authorList>
            <person name="Gao J."/>
            <person name="Sun J."/>
        </authorList>
    </citation>
    <scope>NUCLEOTIDE SEQUENCE [LARGE SCALE GENOMIC DNA]</scope>
    <source>
        <strain evidence="6 7">502</strain>
    </source>
</reference>
<dbReference type="Pfam" id="PF07681">
    <property type="entry name" value="DoxX"/>
    <property type="match status" value="1"/>
</dbReference>
<organism evidence="6 7">
    <name type="scientific">Variovorax beijingensis</name>
    <dbReference type="NCBI Taxonomy" id="2496117"/>
    <lineage>
        <taxon>Bacteria</taxon>
        <taxon>Pseudomonadati</taxon>
        <taxon>Pseudomonadota</taxon>
        <taxon>Betaproteobacteria</taxon>
        <taxon>Burkholderiales</taxon>
        <taxon>Comamonadaceae</taxon>
        <taxon>Variovorax</taxon>
    </lineage>
</organism>
<name>A0ABX9ZXF6_9BURK</name>
<evidence type="ECO:0000256" key="4">
    <source>
        <dbReference type="ARBA" id="ARBA00023136"/>
    </source>
</evidence>
<keyword evidence="7" id="KW-1185">Reference proteome</keyword>
<feature type="transmembrane region" description="Helical" evidence="5">
    <location>
        <begin position="49"/>
        <end position="69"/>
    </location>
</feature>
<protein>
    <submittedName>
        <fullName evidence="6">DoxX family protein</fullName>
    </submittedName>
</protein>
<dbReference type="EMBL" id="RXFQ01000028">
    <property type="protein sequence ID" value="RSZ29225.1"/>
    <property type="molecule type" value="Genomic_DNA"/>
</dbReference>
<feature type="transmembrane region" description="Helical" evidence="5">
    <location>
        <begin position="75"/>
        <end position="94"/>
    </location>
</feature>
<keyword evidence="4 5" id="KW-0472">Membrane</keyword>
<evidence type="ECO:0000256" key="1">
    <source>
        <dbReference type="ARBA" id="ARBA00004141"/>
    </source>
</evidence>
<comment type="subcellular location">
    <subcellularLocation>
        <location evidence="1">Membrane</location>
        <topology evidence="1">Multi-pass membrane protein</topology>
    </subcellularLocation>
</comment>
<proteinExistence type="predicted"/>
<dbReference type="Proteomes" id="UP000271137">
    <property type="component" value="Unassembled WGS sequence"/>
</dbReference>
<comment type="caution">
    <text evidence="6">The sequence shown here is derived from an EMBL/GenBank/DDBJ whole genome shotgun (WGS) entry which is preliminary data.</text>
</comment>
<feature type="transmembrane region" description="Helical" evidence="5">
    <location>
        <begin position="101"/>
        <end position="121"/>
    </location>
</feature>
<evidence type="ECO:0000256" key="3">
    <source>
        <dbReference type="ARBA" id="ARBA00022989"/>
    </source>
</evidence>
<evidence type="ECO:0000256" key="5">
    <source>
        <dbReference type="SAM" id="Phobius"/>
    </source>
</evidence>
<keyword evidence="3 5" id="KW-1133">Transmembrane helix</keyword>